<name>A0A843YT99_9BURK</name>
<organism evidence="1 2">
    <name type="scientific">Glaciimonas soli</name>
    <dbReference type="NCBI Taxonomy" id="2590999"/>
    <lineage>
        <taxon>Bacteria</taxon>
        <taxon>Pseudomonadati</taxon>
        <taxon>Pseudomonadota</taxon>
        <taxon>Betaproteobacteria</taxon>
        <taxon>Burkholderiales</taxon>
        <taxon>Oxalobacteraceae</taxon>
        <taxon>Glaciimonas</taxon>
    </lineage>
</organism>
<accession>A0A843YT99</accession>
<protein>
    <submittedName>
        <fullName evidence="1">DUF2917 domain-containing protein</fullName>
    </submittedName>
</protein>
<dbReference type="InterPro" id="IPR011051">
    <property type="entry name" value="RmlC_Cupin_sf"/>
</dbReference>
<dbReference type="Pfam" id="PF11142">
    <property type="entry name" value="DUF2917"/>
    <property type="match status" value="1"/>
</dbReference>
<keyword evidence="2" id="KW-1185">Reference proteome</keyword>
<dbReference type="OrthoDB" id="8720906at2"/>
<comment type="caution">
    <text evidence="1">The sequence shown here is derived from an EMBL/GenBank/DDBJ whole genome shotgun (WGS) entry which is preliminary data.</text>
</comment>
<dbReference type="SUPFAM" id="SSF51182">
    <property type="entry name" value="RmlC-like cupins"/>
    <property type="match status" value="1"/>
</dbReference>
<evidence type="ECO:0000313" key="1">
    <source>
        <dbReference type="EMBL" id="MQR00571.1"/>
    </source>
</evidence>
<dbReference type="InterPro" id="IPR021317">
    <property type="entry name" value="DUF2917"/>
</dbReference>
<dbReference type="EMBL" id="WINI01000003">
    <property type="protein sequence ID" value="MQR00571.1"/>
    <property type="molecule type" value="Genomic_DNA"/>
</dbReference>
<proteinExistence type="predicted"/>
<sequence length="109" mass="11587">MRKLFTNIAPPANSAIVVAAGKVISMEIATAESVQVLSGRVWLTISGQKDDYWLGAGQYLNVPAGSRLVVEGDQSGGVFEMRKQSSAAQTSARAGHRLQAVMPGKLQCR</sequence>
<gene>
    <name evidence="1" type="ORF">GEV47_07730</name>
</gene>
<dbReference type="RefSeq" id="WP_153234155.1">
    <property type="nucleotide sequence ID" value="NZ_WINI01000003.1"/>
</dbReference>
<evidence type="ECO:0000313" key="2">
    <source>
        <dbReference type="Proteomes" id="UP000451565"/>
    </source>
</evidence>
<reference evidence="1 2" key="1">
    <citation type="submission" date="2019-10" db="EMBL/GenBank/DDBJ databases">
        <title>Glaciimonas soli sp. nov., a psychrophilic bacterium isolated from the forest soil of a high elevation mountain in Taiwan.</title>
        <authorList>
            <person name="Wang L.-T."/>
            <person name="Shieh W.Y."/>
        </authorList>
    </citation>
    <scope>NUCLEOTIDE SEQUENCE [LARGE SCALE GENOMIC DNA]</scope>
    <source>
        <strain evidence="1 2">GS1</strain>
    </source>
</reference>
<dbReference type="AlphaFoldDB" id="A0A843YT99"/>
<dbReference type="Proteomes" id="UP000451565">
    <property type="component" value="Unassembled WGS sequence"/>
</dbReference>